<accession>A0A6J4LZ39</accession>
<dbReference type="AlphaFoldDB" id="A0A6J4LZ39"/>
<proteinExistence type="predicted"/>
<sequence>MTEDHYAIFDGEVFRPEGPVELEPNTRVRVVLIPEPDMRGKTGEPYSSLYALLGMNIDAPPDWSERFHEYMYGPNCRDDDE</sequence>
<protein>
    <submittedName>
        <fullName evidence="1">Uncharacterized protein</fullName>
    </submittedName>
</protein>
<gene>
    <name evidence="1" type="ORF">AVDCRST_MAG89-2827</name>
</gene>
<dbReference type="EMBL" id="CADCTV010000592">
    <property type="protein sequence ID" value="CAA9345335.1"/>
    <property type="molecule type" value="Genomic_DNA"/>
</dbReference>
<dbReference type="SUPFAM" id="SSF141694">
    <property type="entry name" value="AF2212/PG0164-like"/>
    <property type="match status" value="1"/>
</dbReference>
<name>A0A6J4LZ39_9BACT</name>
<reference evidence="1" key="1">
    <citation type="submission" date="2020-02" db="EMBL/GenBank/DDBJ databases">
        <authorList>
            <person name="Meier V. D."/>
        </authorList>
    </citation>
    <scope>NUCLEOTIDE SEQUENCE</scope>
    <source>
        <strain evidence="1">AVDCRST_MAG89</strain>
    </source>
</reference>
<evidence type="ECO:0000313" key="1">
    <source>
        <dbReference type="EMBL" id="CAA9345335.1"/>
    </source>
</evidence>
<organism evidence="1">
    <name type="scientific">uncultured Gemmatimonadota bacterium</name>
    <dbReference type="NCBI Taxonomy" id="203437"/>
    <lineage>
        <taxon>Bacteria</taxon>
        <taxon>Pseudomonadati</taxon>
        <taxon>Gemmatimonadota</taxon>
        <taxon>environmental samples</taxon>
    </lineage>
</organism>